<dbReference type="InterPro" id="IPR001138">
    <property type="entry name" value="Zn2Cys6_DnaBD"/>
</dbReference>
<name>A0A507R168_MONPU</name>
<dbReference type="GO" id="GO:0008270">
    <property type="term" value="F:zinc ion binding"/>
    <property type="evidence" value="ECO:0007669"/>
    <property type="project" value="InterPro"/>
</dbReference>
<feature type="compositionally biased region" description="Polar residues" evidence="6">
    <location>
        <begin position="66"/>
        <end position="93"/>
    </location>
</feature>
<dbReference type="GO" id="GO:0000981">
    <property type="term" value="F:DNA-binding transcription factor activity, RNA polymerase II-specific"/>
    <property type="evidence" value="ECO:0007669"/>
    <property type="project" value="InterPro"/>
</dbReference>
<dbReference type="PROSITE" id="PS50048">
    <property type="entry name" value="ZN2_CY6_FUNGAL_2"/>
    <property type="match status" value="1"/>
</dbReference>
<evidence type="ECO:0000313" key="9">
    <source>
        <dbReference type="Proteomes" id="UP000319663"/>
    </source>
</evidence>
<dbReference type="Proteomes" id="UP000319663">
    <property type="component" value="Unassembled WGS sequence"/>
</dbReference>
<keyword evidence="3" id="KW-0238">DNA-binding</keyword>
<keyword evidence="1" id="KW-0479">Metal-binding</keyword>
<keyword evidence="5" id="KW-0539">Nucleus</keyword>
<evidence type="ECO:0000256" key="5">
    <source>
        <dbReference type="ARBA" id="ARBA00023242"/>
    </source>
</evidence>
<dbReference type="AlphaFoldDB" id="A0A507R168"/>
<dbReference type="InterPro" id="IPR050987">
    <property type="entry name" value="AtrR-like"/>
</dbReference>
<evidence type="ECO:0000256" key="1">
    <source>
        <dbReference type="ARBA" id="ARBA00022723"/>
    </source>
</evidence>
<feature type="region of interest" description="Disordered" evidence="6">
    <location>
        <begin position="526"/>
        <end position="551"/>
    </location>
</feature>
<dbReference type="SMART" id="SM00906">
    <property type="entry name" value="Fungal_trans"/>
    <property type="match status" value="1"/>
</dbReference>
<organism evidence="8 9">
    <name type="scientific">Monascus purpureus</name>
    <name type="common">Red mold</name>
    <name type="synonym">Monascus anka</name>
    <dbReference type="NCBI Taxonomy" id="5098"/>
    <lineage>
        <taxon>Eukaryota</taxon>
        <taxon>Fungi</taxon>
        <taxon>Dikarya</taxon>
        <taxon>Ascomycota</taxon>
        <taxon>Pezizomycotina</taxon>
        <taxon>Eurotiomycetes</taxon>
        <taxon>Eurotiomycetidae</taxon>
        <taxon>Eurotiales</taxon>
        <taxon>Aspergillaceae</taxon>
        <taxon>Monascus</taxon>
    </lineage>
</organism>
<dbReference type="EMBL" id="VIFY01000029">
    <property type="protein sequence ID" value="TQB74599.1"/>
    <property type="molecule type" value="Genomic_DNA"/>
</dbReference>
<dbReference type="PROSITE" id="PS00463">
    <property type="entry name" value="ZN2_CY6_FUNGAL_1"/>
    <property type="match status" value="1"/>
</dbReference>
<dbReference type="CDD" id="cd12148">
    <property type="entry name" value="fungal_TF_MHR"/>
    <property type="match status" value="1"/>
</dbReference>
<gene>
    <name evidence="8" type="ORF">MPDQ_004448</name>
</gene>
<dbReference type="STRING" id="5098.A0A507R168"/>
<dbReference type="CDD" id="cd00067">
    <property type="entry name" value="GAL4"/>
    <property type="match status" value="1"/>
</dbReference>
<evidence type="ECO:0000256" key="2">
    <source>
        <dbReference type="ARBA" id="ARBA00023015"/>
    </source>
</evidence>
<dbReference type="Pfam" id="PF00172">
    <property type="entry name" value="Zn_clus"/>
    <property type="match status" value="1"/>
</dbReference>
<dbReference type="SMART" id="SM00066">
    <property type="entry name" value="GAL4"/>
    <property type="match status" value="1"/>
</dbReference>
<dbReference type="PANTHER" id="PTHR46910">
    <property type="entry name" value="TRANSCRIPTION FACTOR PDR1"/>
    <property type="match status" value="1"/>
</dbReference>
<feature type="domain" description="Zn(2)-C6 fungal-type" evidence="7">
    <location>
        <begin position="18"/>
        <end position="48"/>
    </location>
</feature>
<dbReference type="InterPro" id="IPR036864">
    <property type="entry name" value="Zn2-C6_fun-type_DNA-bd_sf"/>
</dbReference>
<keyword evidence="2" id="KW-0805">Transcription regulation</keyword>
<evidence type="ECO:0000256" key="6">
    <source>
        <dbReference type="SAM" id="MobiDB-lite"/>
    </source>
</evidence>
<dbReference type="InterPro" id="IPR007219">
    <property type="entry name" value="XnlR_reg_dom"/>
</dbReference>
<reference evidence="8 9" key="1">
    <citation type="submission" date="2019-06" db="EMBL/GenBank/DDBJ databases">
        <title>Wine fermentation using esterase from Monascus purpureus.</title>
        <authorList>
            <person name="Geng C."/>
            <person name="Zhang Y."/>
        </authorList>
    </citation>
    <scope>NUCLEOTIDE SEQUENCE [LARGE SCALE GENOMIC DNA]</scope>
    <source>
        <strain evidence="8">HQ1</strain>
    </source>
</reference>
<proteinExistence type="predicted"/>
<dbReference type="PANTHER" id="PTHR46910:SF25">
    <property type="entry name" value="ABC-TRANSPORTER-REGULATING TRANSCRIPTION FACTOR"/>
    <property type="match status" value="1"/>
</dbReference>
<dbReference type="Pfam" id="PF04082">
    <property type="entry name" value="Fungal_trans"/>
    <property type="match status" value="1"/>
</dbReference>
<comment type="caution">
    <text evidence="8">The sequence shown here is derived from an EMBL/GenBank/DDBJ whole genome shotgun (WGS) entry which is preliminary data.</text>
</comment>
<keyword evidence="4" id="KW-0804">Transcription</keyword>
<sequence length="638" mass="70497">MADGRSSGVDRRRRFAKACDPCRRRKVRCSGVRPVCARCSRLAITCVYADVDKPPARKRRSARQPAATQVPQQPISTLQLQQYPDVDGSSSAVTGAPISPHVSIQKPPATESLGRPGEPETPVRPQGSVFGGLQDMRYFGPSSAFSFLSQKLHDQIHQCGHAIVSSSYLHGSLGRQYSHDLDDDPAWWTALNAVLAIAQRRRAERGTSASSNTDLAWRYASNALETVLDIMMRNTRLLSVQALLSLAWFFVGTPNPQPSFILTASAVRLSHSIGIHRDDCHPSQNPIEAEQKKRVFWAAVIMDHYICFRTGRPPAQNWADFKLDLPLEVAEDRLGIVATADGSGLAVFRANAHLSNLEANLEQWRENFPAFQAHRLPPRGEHLSVLRLYFTYHNCVISIHRMNGRRYWLPHDEPTPRPPSDILCSMERCVEAARMLLKLLDLVPCTLTSFYWDILGFSANALVVLFIHILHQPHSTHAASDLQAMKKGLGVLPILKPHHGASYIPQAQIICGELCRLAQAAIESSSQKEPHIPAASSANGTHKERHATQSSPAFRSNAEGFSAMHGYNAPAPGSTNFIIQREPQGGNRNANPAPMMWDKGGGQYLNALPFPCHPDDFAGGFLNLDPGLNAELYRLFQV</sequence>
<protein>
    <recommendedName>
        <fullName evidence="7">Zn(2)-C6 fungal-type domain-containing protein</fullName>
    </recommendedName>
</protein>
<evidence type="ECO:0000256" key="3">
    <source>
        <dbReference type="ARBA" id="ARBA00023125"/>
    </source>
</evidence>
<dbReference type="GO" id="GO:0006351">
    <property type="term" value="P:DNA-templated transcription"/>
    <property type="evidence" value="ECO:0007669"/>
    <property type="project" value="InterPro"/>
</dbReference>
<evidence type="ECO:0000313" key="8">
    <source>
        <dbReference type="EMBL" id="TQB74599.1"/>
    </source>
</evidence>
<feature type="region of interest" description="Disordered" evidence="6">
    <location>
        <begin position="55"/>
        <end position="127"/>
    </location>
</feature>
<evidence type="ECO:0000256" key="4">
    <source>
        <dbReference type="ARBA" id="ARBA00023163"/>
    </source>
</evidence>
<keyword evidence="9" id="KW-1185">Reference proteome</keyword>
<accession>A0A507R168</accession>
<dbReference type="SUPFAM" id="SSF57701">
    <property type="entry name" value="Zn2/Cys6 DNA-binding domain"/>
    <property type="match status" value="1"/>
</dbReference>
<dbReference type="GO" id="GO:0003677">
    <property type="term" value="F:DNA binding"/>
    <property type="evidence" value="ECO:0007669"/>
    <property type="project" value="UniProtKB-KW"/>
</dbReference>
<evidence type="ECO:0000259" key="7">
    <source>
        <dbReference type="PROSITE" id="PS50048"/>
    </source>
</evidence>
<dbReference type="Gene3D" id="4.10.240.10">
    <property type="entry name" value="Zn(2)-C6 fungal-type DNA-binding domain"/>
    <property type="match status" value="1"/>
</dbReference>